<dbReference type="OrthoDB" id="9808814at2"/>
<dbReference type="InterPro" id="IPR020904">
    <property type="entry name" value="Sc_DH/Rdtase_CS"/>
</dbReference>
<proteinExistence type="inferred from homology"/>
<evidence type="ECO:0000256" key="3">
    <source>
        <dbReference type="RuleBase" id="RU000363"/>
    </source>
</evidence>
<comment type="caution">
    <text evidence="5">The sequence shown here is derived from an EMBL/GenBank/DDBJ whole genome shotgun (WGS) entry which is preliminary data.</text>
</comment>
<dbReference type="GO" id="GO:0016020">
    <property type="term" value="C:membrane"/>
    <property type="evidence" value="ECO:0007669"/>
    <property type="project" value="TreeGrafter"/>
</dbReference>
<dbReference type="InterPro" id="IPR002347">
    <property type="entry name" value="SDR_fam"/>
</dbReference>
<dbReference type="SMART" id="SM00822">
    <property type="entry name" value="PKS_KR"/>
    <property type="match status" value="1"/>
</dbReference>
<dbReference type="Pfam" id="PF00106">
    <property type="entry name" value="adh_short"/>
    <property type="match status" value="1"/>
</dbReference>
<evidence type="ECO:0000256" key="2">
    <source>
        <dbReference type="ARBA" id="ARBA00023002"/>
    </source>
</evidence>
<evidence type="ECO:0000256" key="1">
    <source>
        <dbReference type="ARBA" id="ARBA00006484"/>
    </source>
</evidence>
<dbReference type="PANTHER" id="PTHR44196:SF2">
    <property type="entry name" value="SHORT-CHAIN DEHYDROGENASE-RELATED"/>
    <property type="match status" value="1"/>
</dbReference>
<dbReference type="InterPro" id="IPR057326">
    <property type="entry name" value="KR_dom"/>
</dbReference>
<dbReference type="Proteomes" id="UP000073923">
    <property type="component" value="Unassembled WGS sequence"/>
</dbReference>
<dbReference type="PROSITE" id="PS00061">
    <property type="entry name" value="ADH_SHORT"/>
    <property type="match status" value="1"/>
</dbReference>
<organism evidence="5 6">
    <name type="scientific">Sphingomonas yabuuchiae</name>
    <dbReference type="NCBI Taxonomy" id="172044"/>
    <lineage>
        <taxon>Bacteria</taxon>
        <taxon>Pseudomonadati</taxon>
        <taxon>Pseudomonadota</taxon>
        <taxon>Alphaproteobacteria</taxon>
        <taxon>Sphingomonadales</taxon>
        <taxon>Sphingomonadaceae</taxon>
        <taxon>Sphingomonas</taxon>
    </lineage>
</organism>
<dbReference type="Gene3D" id="3.40.50.720">
    <property type="entry name" value="NAD(P)-binding Rossmann-like Domain"/>
    <property type="match status" value="1"/>
</dbReference>
<keyword evidence="2" id="KW-0560">Oxidoreductase</keyword>
<accession>A0A147IZH7</accession>
<dbReference type="RefSeq" id="WP_058744132.1">
    <property type="nucleotide sequence ID" value="NZ_LDTF01000007.1"/>
</dbReference>
<feature type="domain" description="Ketoreductase" evidence="4">
    <location>
        <begin position="4"/>
        <end position="182"/>
    </location>
</feature>
<dbReference type="AlphaFoldDB" id="A0A147IZH7"/>
<evidence type="ECO:0000313" key="6">
    <source>
        <dbReference type="Proteomes" id="UP000073923"/>
    </source>
</evidence>
<dbReference type="PRINTS" id="PR00081">
    <property type="entry name" value="GDHRDH"/>
</dbReference>
<reference evidence="5 6" key="1">
    <citation type="journal article" date="2016" name="Front. Microbiol.">
        <title>Genomic Resource of Rice Seed Associated Bacteria.</title>
        <authorList>
            <person name="Midha S."/>
            <person name="Bansal K."/>
            <person name="Sharma S."/>
            <person name="Kumar N."/>
            <person name="Patil P.P."/>
            <person name="Chaudhry V."/>
            <person name="Patil P.B."/>
        </authorList>
    </citation>
    <scope>NUCLEOTIDE SEQUENCE [LARGE SCALE GENOMIC DNA]</scope>
    <source>
        <strain evidence="5 6">NS355</strain>
    </source>
</reference>
<dbReference type="PRINTS" id="PR00080">
    <property type="entry name" value="SDRFAMILY"/>
</dbReference>
<dbReference type="PANTHER" id="PTHR44196">
    <property type="entry name" value="DEHYDROGENASE/REDUCTASE SDR FAMILY MEMBER 7B"/>
    <property type="match status" value="1"/>
</dbReference>
<name>A0A147IZH7_9SPHN</name>
<evidence type="ECO:0000313" key="5">
    <source>
        <dbReference type="EMBL" id="KTW00995.1"/>
    </source>
</evidence>
<dbReference type="PATRIC" id="fig|172044.3.peg.2670"/>
<dbReference type="EMBL" id="LDTF01000007">
    <property type="protein sequence ID" value="KTW00995.1"/>
    <property type="molecule type" value="Genomic_DNA"/>
</dbReference>
<comment type="similarity">
    <text evidence="1 3">Belongs to the short-chain dehydrogenases/reductases (SDR) family.</text>
</comment>
<dbReference type="SUPFAM" id="SSF51735">
    <property type="entry name" value="NAD(P)-binding Rossmann-fold domains"/>
    <property type="match status" value="1"/>
</dbReference>
<dbReference type="InterPro" id="IPR036291">
    <property type="entry name" value="NAD(P)-bd_dom_sf"/>
</dbReference>
<protein>
    <submittedName>
        <fullName evidence="5">Oxidoreductase</fullName>
    </submittedName>
</protein>
<evidence type="ECO:0000259" key="4">
    <source>
        <dbReference type="SMART" id="SM00822"/>
    </source>
</evidence>
<gene>
    <name evidence="5" type="ORF">NS355_02035</name>
</gene>
<dbReference type="CDD" id="cd05233">
    <property type="entry name" value="SDR_c"/>
    <property type="match status" value="1"/>
</dbReference>
<dbReference type="GO" id="GO:0016491">
    <property type="term" value="F:oxidoreductase activity"/>
    <property type="evidence" value="ECO:0007669"/>
    <property type="project" value="UniProtKB-KW"/>
</dbReference>
<sequence>MAEKFAIVTGASTGIGYHLAACAARDGYDLLIVADEPAIHTAASKLSAKGAQVQAVEADLSTLEGVDTLLAAAEGRTIDVLCANAGNSKGGAFLDQQVKDWRRSVDTNVTGTVYLLQHVLSAMVRRGEGKVLVTGSIVGFIPGPFNAIYNATKAFIDNFTEALRNELKDAKGVTLTTLMPGPTDTEFFARADMLDTNVGQSKKDDPAEVAQKGWDAMQAGEGHITTGLKNKLQVAGSGVVPQSVLAEAHRKIAEPDSAER</sequence>